<name>A0A1Y6JLC8_PSEVI</name>
<evidence type="ECO:0000313" key="3">
    <source>
        <dbReference type="EMBL" id="SMS09970.1"/>
    </source>
</evidence>
<dbReference type="RefSeq" id="WP_058431636.1">
    <property type="nucleotide sequence ID" value="NZ_JAZEHS010000016.1"/>
</dbReference>
<evidence type="ECO:0000259" key="2">
    <source>
        <dbReference type="Pfam" id="PF20789"/>
    </source>
</evidence>
<dbReference type="SUPFAM" id="SSF54637">
    <property type="entry name" value="Thioesterase/thiol ester dehydrase-isomerase"/>
    <property type="match status" value="2"/>
</dbReference>
<dbReference type="KEGG" id="pvd:CFBP1590__2384"/>
<dbReference type="Proteomes" id="UP000196842">
    <property type="component" value="Chromosome I"/>
</dbReference>
<dbReference type="Gene3D" id="2.40.160.210">
    <property type="entry name" value="Acyl-CoA thioesterase, double hotdog domain"/>
    <property type="match status" value="1"/>
</dbReference>
<dbReference type="EMBL" id="LT855380">
    <property type="protein sequence ID" value="SMS09970.1"/>
    <property type="molecule type" value="Genomic_DNA"/>
</dbReference>
<gene>
    <name evidence="3" type="ORF">CFBP1590__2384</name>
</gene>
<protein>
    <recommendedName>
        <fullName evidence="5">Acyl-CoA thioesterase</fullName>
    </recommendedName>
</protein>
<dbReference type="Pfam" id="PF13622">
    <property type="entry name" value="4HBT_3"/>
    <property type="match status" value="1"/>
</dbReference>
<evidence type="ECO:0000259" key="1">
    <source>
        <dbReference type="Pfam" id="PF13622"/>
    </source>
</evidence>
<dbReference type="AlphaFoldDB" id="A0A1Y6JLC8"/>
<evidence type="ECO:0000313" key="4">
    <source>
        <dbReference type="Proteomes" id="UP000196842"/>
    </source>
</evidence>
<feature type="domain" description="Acyl-CoA thioesterase-like N-terminal HotDog" evidence="1">
    <location>
        <begin position="20"/>
        <end position="102"/>
    </location>
</feature>
<reference evidence="3 4" key="1">
    <citation type="submission" date="2017-05" db="EMBL/GenBank/DDBJ databases">
        <authorList>
            <person name="Song R."/>
            <person name="Chenine A.L."/>
            <person name="Ruprecht R.M."/>
        </authorList>
    </citation>
    <scope>NUCLEOTIDE SEQUENCE [LARGE SCALE GENOMIC DNA]</scope>
    <source>
        <strain evidence="3 4">CFBP 1590</strain>
    </source>
</reference>
<dbReference type="Pfam" id="PF20789">
    <property type="entry name" value="4HBT_3C"/>
    <property type="match status" value="1"/>
</dbReference>
<dbReference type="InterPro" id="IPR049450">
    <property type="entry name" value="ACOT8-like_C"/>
</dbReference>
<organism evidence="3 4">
    <name type="scientific">Pseudomonas viridiflava</name>
    <name type="common">Phytomonas viridiflava</name>
    <dbReference type="NCBI Taxonomy" id="33069"/>
    <lineage>
        <taxon>Bacteria</taxon>
        <taxon>Pseudomonadati</taxon>
        <taxon>Pseudomonadota</taxon>
        <taxon>Gammaproteobacteria</taxon>
        <taxon>Pseudomonadales</taxon>
        <taxon>Pseudomonadaceae</taxon>
        <taxon>Pseudomonas</taxon>
    </lineage>
</organism>
<proteinExistence type="predicted"/>
<dbReference type="GeneID" id="47764044"/>
<sequence>MTSLARIFQSFDPSSPFNAPENWLQGRTVYGGLTAALALHAAIQAGGSELPPLKSAQITFVGPAMHEQTFKPTVLRQGKSVTVMTADCFSSAQLALHMTMVFAASRDSRILHDYSQRPAVGHPDDYSLWDAGPQAPICVHNFQKKPAGGALPFSGVVDPELLMWVRHEDAQGIDPMVALIALADALPPASITTLTAHVPLSTITWTLDIVNAPAPDQWFLLKTSSHLAADGYSFQDMEIWSESGELVLRGRQTVAIFA</sequence>
<feature type="domain" description="Acyl-CoA thioesterase-like C-terminal" evidence="2">
    <location>
        <begin position="133"/>
        <end position="255"/>
    </location>
</feature>
<evidence type="ECO:0008006" key="5">
    <source>
        <dbReference type="Google" id="ProtNLM"/>
    </source>
</evidence>
<dbReference type="InterPro" id="IPR029069">
    <property type="entry name" value="HotDog_dom_sf"/>
</dbReference>
<dbReference type="InterPro" id="IPR042171">
    <property type="entry name" value="Acyl-CoA_hotdog"/>
</dbReference>
<accession>A0A1Y6JLC8</accession>
<dbReference type="InterPro" id="IPR049449">
    <property type="entry name" value="TesB_ACOT8-like_N"/>
</dbReference>